<sequence length="195" mass="22557">MAQQRPLEQALRFPLDRSSAKSEHRRIVTDFSIGNIKSIGELLKLKMTMATVMHDCVVKLLNHNDEESFECLCSMLTTMGKILDLEQAKPQMDQYFIHIKKILTEGKISSRIRFMLQDIIDLRLHNWVSRGPDQGQKSIDPSHKVAKIEEQEDPRKVQQQLLAKDTKRQPDPSEQKDQRVQREEPGNTVPMKKKG</sequence>
<dbReference type="Pfam" id="PF02854">
    <property type="entry name" value="MIF4G"/>
    <property type="match status" value="1"/>
</dbReference>
<gene>
    <name evidence="3" type="ORF">PLEPLA_LOCUS44560</name>
</gene>
<comment type="caution">
    <text evidence="3">The sequence shown here is derived from an EMBL/GenBank/DDBJ whole genome shotgun (WGS) entry which is preliminary data.</text>
</comment>
<protein>
    <recommendedName>
        <fullName evidence="2">MIF4G domain-containing protein</fullName>
    </recommendedName>
</protein>
<dbReference type="GO" id="GO:0003729">
    <property type="term" value="F:mRNA binding"/>
    <property type="evidence" value="ECO:0007669"/>
    <property type="project" value="TreeGrafter"/>
</dbReference>
<feature type="compositionally biased region" description="Basic and acidic residues" evidence="1">
    <location>
        <begin position="164"/>
        <end position="185"/>
    </location>
</feature>
<keyword evidence="4" id="KW-1185">Reference proteome</keyword>
<dbReference type="Gene3D" id="1.25.40.180">
    <property type="match status" value="1"/>
</dbReference>
<dbReference type="InterPro" id="IPR003890">
    <property type="entry name" value="MIF4G-like_typ-3"/>
</dbReference>
<evidence type="ECO:0000256" key="1">
    <source>
        <dbReference type="SAM" id="MobiDB-lite"/>
    </source>
</evidence>
<dbReference type="SUPFAM" id="SSF48371">
    <property type="entry name" value="ARM repeat"/>
    <property type="match status" value="1"/>
</dbReference>
<accession>A0A9N7VT93</accession>
<organism evidence="3 4">
    <name type="scientific">Pleuronectes platessa</name>
    <name type="common">European plaice</name>
    <dbReference type="NCBI Taxonomy" id="8262"/>
    <lineage>
        <taxon>Eukaryota</taxon>
        <taxon>Metazoa</taxon>
        <taxon>Chordata</taxon>
        <taxon>Craniata</taxon>
        <taxon>Vertebrata</taxon>
        <taxon>Euteleostomi</taxon>
        <taxon>Actinopterygii</taxon>
        <taxon>Neopterygii</taxon>
        <taxon>Teleostei</taxon>
        <taxon>Neoteleostei</taxon>
        <taxon>Acanthomorphata</taxon>
        <taxon>Carangaria</taxon>
        <taxon>Pleuronectiformes</taxon>
        <taxon>Pleuronectoidei</taxon>
        <taxon>Pleuronectidae</taxon>
        <taxon>Pleuronectes</taxon>
    </lineage>
</organism>
<name>A0A9N7VT93_PLEPL</name>
<dbReference type="AlphaFoldDB" id="A0A9N7VT93"/>
<evidence type="ECO:0000313" key="3">
    <source>
        <dbReference type="EMBL" id="CAB1456768.1"/>
    </source>
</evidence>
<evidence type="ECO:0000313" key="4">
    <source>
        <dbReference type="Proteomes" id="UP001153269"/>
    </source>
</evidence>
<dbReference type="PANTHER" id="PTHR23253">
    <property type="entry name" value="EUKARYOTIC TRANSLATION INITIATION FACTOR 4 GAMMA"/>
    <property type="match status" value="1"/>
</dbReference>
<dbReference type="InterPro" id="IPR016024">
    <property type="entry name" value="ARM-type_fold"/>
</dbReference>
<dbReference type="PANTHER" id="PTHR23253:SF23">
    <property type="entry name" value="EUKARYOTIC TRANSLATION INITIATION FACTOR 4 GAMMA 3"/>
    <property type="match status" value="1"/>
</dbReference>
<feature type="domain" description="MIF4G" evidence="2">
    <location>
        <begin position="33"/>
        <end position="125"/>
    </location>
</feature>
<proteinExistence type="predicted"/>
<dbReference type="EMBL" id="CADEAL010004311">
    <property type="protein sequence ID" value="CAB1456768.1"/>
    <property type="molecule type" value="Genomic_DNA"/>
</dbReference>
<dbReference type="GO" id="GO:0003743">
    <property type="term" value="F:translation initiation factor activity"/>
    <property type="evidence" value="ECO:0007669"/>
    <property type="project" value="TreeGrafter"/>
</dbReference>
<dbReference type="Proteomes" id="UP001153269">
    <property type="component" value="Unassembled WGS sequence"/>
</dbReference>
<reference evidence="3" key="1">
    <citation type="submission" date="2020-03" db="EMBL/GenBank/DDBJ databases">
        <authorList>
            <person name="Weist P."/>
        </authorList>
    </citation>
    <scope>NUCLEOTIDE SEQUENCE</scope>
</reference>
<dbReference type="GO" id="GO:0016281">
    <property type="term" value="C:eukaryotic translation initiation factor 4F complex"/>
    <property type="evidence" value="ECO:0007669"/>
    <property type="project" value="TreeGrafter"/>
</dbReference>
<evidence type="ECO:0000259" key="2">
    <source>
        <dbReference type="Pfam" id="PF02854"/>
    </source>
</evidence>
<feature type="region of interest" description="Disordered" evidence="1">
    <location>
        <begin position="131"/>
        <end position="195"/>
    </location>
</feature>
<feature type="compositionally biased region" description="Basic and acidic residues" evidence="1">
    <location>
        <begin position="140"/>
        <end position="156"/>
    </location>
</feature>